<keyword evidence="4 7" id="KW-1133">Transmembrane helix</keyword>
<organism evidence="9 10">
    <name type="scientific">Eucalyptus globulus</name>
    <name type="common">Tasmanian blue gum</name>
    <dbReference type="NCBI Taxonomy" id="34317"/>
    <lineage>
        <taxon>Eukaryota</taxon>
        <taxon>Viridiplantae</taxon>
        <taxon>Streptophyta</taxon>
        <taxon>Embryophyta</taxon>
        <taxon>Tracheophyta</taxon>
        <taxon>Spermatophyta</taxon>
        <taxon>Magnoliopsida</taxon>
        <taxon>eudicotyledons</taxon>
        <taxon>Gunneridae</taxon>
        <taxon>Pentapetalae</taxon>
        <taxon>rosids</taxon>
        <taxon>malvids</taxon>
        <taxon>Myrtales</taxon>
        <taxon>Myrtaceae</taxon>
        <taxon>Myrtoideae</taxon>
        <taxon>Eucalypteae</taxon>
        <taxon>Eucalyptus</taxon>
    </lineage>
</organism>
<dbReference type="PANTHER" id="PTHR43731:SF26">
    <property type="entry name" value="RHOMBOID-LIKE PROTEIN 10, CHLOROPLASTIC"/>
    <property type="match status" value="1"/>
</dbReference>
<evidence type="ECO:0000313" key="10">
    <source>
        <dbReference type="Proteomes" id="UP001634007"/>
    </source>
</evidence>
<comment type="caution">
    <text evidence="9">The sequence shown here is derived from an EMBL/GenBank/DDBJ whole genome shotgun (WGS) entry which is preliminary data.</text>
</comment>
<dbReference type="AlphaFoldDB" id="A0ABD3JDB6"/>
<evidence type="ECO:0000256" key="4">
    <source>
        <dbReference type="ARBA" id="ARBA00022989"/>
    </source>
</evidence>
<evidence type="ECO:0000256" key="5">
    <source>
        <dbReference type="ARBA" id="ARBA00023136"/>
    </source>
</evidence>
<sequence>MYPKFRKCPILLRNFGPMSGSSSVYQLRHSKGLHRRKARETFAAYPSRARSRGVTGNRPGRFVQRTESIVKRGLHATDSASSNMLGLSANPTPPSYHRHPQFRRLRMSIAGGFSGPAAVHLIAGAASLRLRHHLCCLISSSLQSLKDIWYQRALSFNGVEYLQLSKDAFSFSCSSFFHFPDGREGKTDGKSSSETSRRKSSNGRHWTNVILAINILVYAVQLATQGKLLSWGAKINHLIDKGQWWRLATSSLLHANAMHLMVNCYSLNSIGPTVEAISGPKKYLMVYATSAITSSAMSYWLNKASSVGASGAIFGLVGYMAVYITRHRALIKDANEGLKHIAKVIILNTVIGLSSKGIDNWGHVGGFLGGVVTPWLLDPAWKLERGSGHGRRTITDIKGRKDPRQPK</sequence>
<name>A0ABD3JDB6_EUCGL</name>
<dbReference type="Pfam" id="PF01694">
    <property type="entry name" value="Rhomboid"/>
    <property type="match status" value="1"/>
</dbReference>
<dbReference type="Proteomes" id="UP001634007">
    <property type="component" value="Unassembled WGS sequence"/>
</dbReference>
<evidence type="ECO:0000256" key="1">
    <source>
        <dbReference type="ARBA" id="ARBA00004141"/>
    </source>
</evidence>
<evidence type="ECO:0000256" key="6">
    <source>
        <dbReference type="SAM" id="MobiDB-lite"/>
    </source>
</evidence>
<accession>A0ABD3JDB6</accession>
<dbReference type="SUPFAM" id="SSF144091">
    <property type="entry name" value="Rhomboid-like"/>
    <property type="match status" value="1"/>
</dbReference>
<keyword evidence="5 7" id="KW-0472">Membrane</keyword>
<dbReference type="EMBL" id="JBJKBG010000009">
    <property type="protein sequence ID" value="KAL3724131.1"/>
    <property type="molecule type" value="Genomic_DNA"/>
</dbReference>
<dbReference type="PANTHER" id="PTHR43731">
    <property type="entry name" value="RHOMBOID PROTEASE"/>
    <property type="match status" value="1"/>
</dbReference>
<feature type="region of interest" description="Disordered" evidence="6">
    <location>
        <begin position="386"/>
        <end position="407"/>
    </location>
</feature>
<keyword evidence="3 7" id="KW-0812">Transmembrane</keyword>
<dbReference type="Gene3D" id="1.20.1540.10">
    <property type="entry name" value="Rhomboid-like"/>
    <property type="match status" value="1"/>
</dbReference>
<feature type="transmembrane region" description="Helical" evidence="7">
    <location>
        <begin position="206"/>
        <end position="224"/>
    </location>
</feature>
<dbReference type="GO" id="GO:0016020">
    <property type="term" value="C:membrane"/>
    <property type="evidence" value="ECO:0007669"/>
    <property type="project" value="UniProtKB-SubCell"/>
</dbReference>
<comment type="subcellular location">
    <subcellularLocation>
        <location evidence="1">Membrane</location>
        <topology evidence="1">Multi-pass membrane protein</topology>
    </subcellularLocation>
</comment>
<evidence type="ECO:0000256" key="2">
    <source>
        <dbReference type="ARBA" id="ARBA00009045"/>
    </source>
</evidence>
<dbReference type="InterPro" id="IPR050925">
    <property type="entry name" value="Rhomboid_protease_S54"/>
</dbReference>
<evidence type="ECO:0000259" key="8">
    <source>
        <dbReference type="Pfam" id="PF01694"/>
    </source>
</evidence>
<proteinExistence type="inferred from homology"/>
<feature type="transmembrane region" description="Helical" evidence="7">
    <location>
        <begin position="307"/>
        <end position="325"/>
    </location>
</feature>
<evidence type="ECO:0000256" key="3">
    <source>
        <dbReference type="ARBA" id="ARBA00022692"/>
    </source>
</evidence>
<feature type="domain" description="Peptidase S54 rhomboid" evidence="8">
    <location>
        <begin position="241"/>
        <end position="377"/>
    </location>
</feature>
<keyword evidence="10" id="KW-1185">Reference proteome</keyword>
<dbReference type="InterPro" id="IPR035952">
    <property type="entry name" value="Rhomboid-like_sf"/>
</dbReference>
<dbReference type="FunFam" id="1.20.1540.10:FF:000015">
    <property type="entry name" value="RHOMBOID-like protein 10 chloroplastic"/>
    <property type="match status" value="1"/>
</dbReference>
<dbReference type="InterPro" id="IPR022764">
    <property type="entry name" value="Peptidase_S54_rhomboid_dom"/>
</dbReference>
<comment type="similarity">
    <text evidence="2">Belongs to the peptidase S54 family.</text>
</comment>
<evidence type="ECO:0000313" key="9">
    <source>
        <dbReference type="EMBL" id="KAL3724131.1"/>
    </source>
</evidence>
<protein>
    <recommendedName>
        <fullName evidence="8">Peptidase S54 rhomboid domain-containing protein</fullName>
    </recommendedName>
</protein>
<gene>
    <name evidence="9" type="ORF">ACJRO7_036194</name>
</gene>
<reference evidence="9 10" key="1">
    <citation type="submission" date="2024-11" db="EMBL/GenBank/DDBJ databases">
        <title>Chromosome-level genome assembly of Eucalyptus globulus Labill. provides insights into its genome evolution.</title>
        <authorList>
            <person name="Li X."/>
        </authorList>
    </citation>
    <scope>NUCLEOTIDE SEQUENCE [LARGE SCALE GENOMIC DNA]</scope>
    <source>
        <strain evidence="9">CL2024</strain>
        <tissue evidence="9">Fresh tender leaves</tissue>
    </source>
</reference>
<evidence type="ECO:0000256" key="7">
    <source>
        <dbReference type="SAM" id="Phobius"/>
    </source>
</evidence>